<comment type="caution">
    <text evidence="1">The sequence shown here is derived from an EMBL/GenBank/DDBJ whole genome shotgun (WGS) entry which is preliminary data.</text>
</comment>
<proteinExistence type="predicted"/>
<evidence type="ECO:0000313" key="2">
    <source>
        <dbReference type="Proteomes" id="UP001156141"/>
    </source>
</evidence>
<gene>
    <name evidence="1" type="ORF">MKW35_17240</name>
</gene>
<reference evidence="1" key="1">
    <citation type="submission" date="2022-02" db="EMBL/GenBank/DDBJ databases">
        <title>Aestuariibaculum sp., a marine bacterium isolated from sediment in Guangxi.</title>
        <authorList>
            <person name="Ying J."/>
        </authorList>
    </citation>
    <scope>NUCLEOTIDE SEQUENCE</scope>
    <source>
        <strain evidence="1">L182</strain>
    </source>
</reference>
<organism evidence="1 2">
    <name type="scientific">Aestuariibaculum lutulentum</name>
    <dbReference type="NCBI Taxonomy" id="2920935"/>
    <lineage>
        <taxon>Bacteria</taxon>
        <taxon>Pseudomonadati</taxon>
        <taxon>Bacteroidota</taxon>
        <taxon>Flavobacteriia</taxon>
        <taxon>Flavobacteriales</taxon>
        <taxon>Flavobacteriaceae</taxon>
    </lineage>
</organism>
<name>A0ABS9RN36_9FLAO</name>
<feature type="non-terminal residue" evidence="1">
    <location>
        <position position="84"/>
    </location>
</feature>
<dbReference type="EMBL" id="JAKVQD010000273">
    <property type="protein sequence ID" value="MCH4554369.1"/>
    <property type="molecule type" value="Genomic_DNA"/>
</dbReference>
<feature type="non-terminal residue" evidence="1">
    <location>
        <position position="1"/>
    </location>
</feature>
<dbReference type="Proteomes" id="UP001156141">
    <property type="component" value="Unassembled WGS sequence"/>
</dbReference>
<evidence type="ECO:0000313" key="1">
    <source>
        <dbReference type="EMBL" id="MCH4554369.1"/>
    </source>
</evidence>
<sequence>SIPRSALSGEPDLIAREPHRAMLATRPFDGPDRFEELAFATPLKARAAIAEELRVPLGKLSADDLQFIADLLARTQVRAEVMVA</sequence>
<protein>
    <submittedName>
        <fullName evidence="1">Uncharacterized protein</fullName>
    </submittedName>
</protein>
<keyword evidence="2" id="KW-1185">Reference proteome</keyword>
<accession>A0ABS9RN36</accession>